<reference evidence="2" key="1">
    <citation type="submission" date="2018-11" db="EMBL/GenBank/DDBJ databases">
        <authorList>
            <person name="Grassa J C."/>
        </authorList>
    </citation>
    <scope>NUCLEOTIDE SEQUENCE [LARGE SCALE GENOMIC DNA]</scope>
</reference>
<dbReference type="Pfam" id="PF13966">
    <property type="entry name" value="zf-RVT"/>
    <property type="match status" value="1"/>
</dbReference>
<reference evidence="2" key="2">
    <citation type="submission" date="2021-03" db="UniProtKB">
        <authorList>
            <consortium name="EnsemblPlants"/>
        </authorList>
    </citation>
    <scope>IDENTIFICATION</scope>
</reference>
<protein>
    <recommendedName>
        <fullName evidence="1">Reverse transcriptase zinc-binding domain-containing protein</fullName>
    </recommendedName>
</protein>
<dbReference type="PANTHER" id="PTHR33116">
    <property type="entry name" value="REVERSE TRANSCRIPTASE ZINC-BINDING DOMAIN-CONTAINING PROTEIN-RELATED-RELATED"/>
    <property type="match status" value="1"/>
</dbReference>
<keyword evidence="3" id="KW-1185">Reference proteome</keyword>
<dbReference type="EMBL" id="UZAU01000384">
    <property type="status" value="NOT_ANNOTATED_CDS"/>
    <property type="molecule type" value="Genomic_DNA"/>
</dbReference>
<dbReference type="AlphaFoldDB" id="A0A803PCI5"/>
<dbReference type="InterPro" id="IPR026960">
    <property type="entry name" value="RVT-Znf"/>
</dbReference>
<accession>A0A803PCI5</accession>
<dbReference type="Gramene" id="evm.model.04.1295">
    <property type="protein sequence ID" value="cds.evm.model.04.1295"/>
    <property type="gene ID" value="evm.TU.04.1295"/>
</dbReference>
<dbReference type="Proteomes" id="UP000596661">
    <property type="component" value="Chromosome 4"/>
</dbReference>
<dbReference type="PANTHER" id="PTHR33116:SF84">
    <property type="entry name" value="RNA-DIRECTED DNA POLYMERASE"/>
    <property type="match status" value="1"/>
</dbReference>
<evidence type="ECO:0000259" key="1">
    <source>
        <dbReference type="Pfam" id="PF13966"/>
    </source>
</evidence>
<dbReference type="EnsemblPlants" id="evm.model.04.1295">
    <property type="protein sequence ID" value="cds.evm.model.04.1295"/>
    <property type="gene ID" value="evm.TU.04.1295"/>
</dbReference>
<proteinExistence type="predicted"/>
<evidence type="ECO:0000313" key="3">
    <source>
        <dbReference type="Proteomes" id="UP000596661"/>
    </source>
</evidence>
<organism evidence="2 3">
    <name type="scientific">Cannabis sativa</name>
    <name type="common">Hemp</name>
    <name type="synonym">Marijuana</name>
    <dbReference type="NCBI Taxonomy" id="3483"/>
    <lineage>
        <taxon>Eukaryota</taxon>
        <taxon>Viridiplantae</taxon>
        <taxon>Streptophyta</taxon>
        <taxon>Embryophyta</taxon>
        <taxon>Tracheophyta</taxon>
        <taxon>Spermatophyta</taxon>
        <taxon>Magnoliopsida</taxon>
        <taxon>eudicotyledons</taxon>
        <taxon>Gunneridae</taxon>
        <taxon>Pentapetalae</taxon>
        <taxon>rosids</taxon>
        <taxon>fabids</taxon>
        <taxon>Rosales</taxon>
        <taxon>Cannabaceae</taxon>
        <taxon>Cannabis</taxon>
    </lineage>
</organism>
<sequence length="464" mass="54574">MEYLSRILKAIGDKEDFHFHERCGKLRINHLSFVDDVLLFCRGDYKSIYLMLEGLKLFSMTSGLHPNQQKTAIYCSGMAKSEIKRIIDVSGFQRSSVPFKYLGVPICAKRISSAECSVLVEKMTSRIKLWSSWNMSFAGRVVLINSVLLTIHTYWSQILILPKKVIKDIESICRSFLWTQKSNMNGPGSIAWDNLCKSKKAGGIGFHDIEKWNQAAVAKHVWEIANKKDNLWVKWVHSVYIDQENWWGYNAPAHNSWYWCRIVKVKEEVKLIFTPDQFTGSDFKIAHMYKMLNQEQRSFHVSKQVWRRLNVPKHNFLLWIVVQNRLKTKERLQKRQIVADASCILCKNAVENTLHLFFDCRYARCYLQELKTWLHWRIKAESLPSILRWIDRAKLSKFKASCYTACIAALVYKIWQSINQMLWSQETTQPQALLQETKWLIKNRITCVMPKCIDQKELEWFQDL</sequence>
<feature type="domain" description="Reverse transcriptase zinc-binding" evidence="1">
    <location>
        <begin position="283"/>
        <end position="364"/>
    </location>
</feature>
<evidence type="ECO:0000313" key="2">
    <source>
        <dbReference type="EnsemblPlants" id="cds.evm.model.04.1295"/>
    </source>
</evidence>
<name>A0A803PCI5_CANSA</name>